<dbReference type="InterPro" id="IPR001478">
    <property type="entry name" value="PDZ"/>
</dbReference>
<dbReference type="SMART" id="SM00228">
    <property type="entry name" value="PDZ"/>
    <property type="match status" value="1"/>
</dbReference>
<dbReference type="Proteomes" id="UP001335100">
    <property type="component" value="Unassembled WGS sequence"/>
</dbReference>
<accession>A0ABU7HZ20</accession>
<evidence type="ECO:0000313" key="3">
    <source>
        <dbReference type="Proteomes" id="UP001335100"/>
    </source>
</evidence>
<feature type="domain" description="PDZ" evidence="1">
    <location>
        <begin position="139"/>
        <end position="218"/>
    </location>
</feature>
<dbReference type="InterPro" id="IPR036034">
    <property type="entry name" value="PDZ_sf"/>
</dbReference>
<organism evidence="2 3">
    <name type="scientific">Pseudomonas ulcerans</name>
    <dbReference type="NCBI Taxonomy" id="3115852"/>
    <lineage>
        <taxon>Bacteria</taxon>
        <taxon>Pseudomonadati</taxon>
        <taxon>Pseudomonadota</taxon>
        <taxon>Gammaproteobacteria</taxon>
        <taxon>Pseudomonadales</taxon>
        <taxon>Pseudomonadaceae</taxon>
        <taxon>Pseudomonas</taxon>
    </lineage>
</organism>
<dbReference type="SUPFAM" id="SSF50156">
    <property type="entry name" value="PDZ domain-like"/>
    <property type="match status" value="1"/>
</dbReference>
<dbReference type="RefSeq" id="WP_330077467.1">
    <property type="nucleotide sequence ID" value="NZ_JAZDQJ010000044.1"/>
</dbReference>
<gene>
    <name evidence="2" type="ORF">V0R50_26555</name>
</gene>
<reference evidence="2 3" key="1">
    <citation type="submission" date="2024-01" db="EMBL/GenBank/DDBJ databases">
        <title>Unpublished Manusciprt.</title>
        <authorList>
            <person name="Duman M."/>
            <person name="Valdes E.G."/>
            <person name="Ajmi N."/>
            <person name="Altun S."/>
            <person name="Saticioglu I.B."/>
        </authorList>
    </citation>
    <scope>NUCLEOTIDE SEQUENCE [LARGE SCALE GENOMIC DNA]</scope>
    <source>
        <strain evidence="2 3">148P</strain>
    </source>
</reference>
<dbReference type="PROSITE" id="PS50106">
    <property type="entry name" value="PDZ"/>
    <property type="match status" value="1"/>
</dbReference>
<comment type="caution">
    <text evidence="2">The sequence shown here is derived from an EMBL/GenBank/DDBJ whole genome shotgun (WGS) entry which is preliminary data.</text>
</comment>
<dbReference type="EMBL" id="JAZDQJ010000044">
    <property type="protein sequence ID" value="MEE1936800.1"/>
    <property type="molecule type" value="Genomic_DNA"/>
</dbReference>
<evidence type="ECO:0000259" key="1">
    <source>
        <dbReference type="PROSITE" id="PS50106"/>
    </source>
</evidence>
<dbReference type="Pfam" id="PF13180">
    <property type="entry name" value="PDZ_2"/>
    <property type="match status" value="1"/>
</dbReference>
<proteinExistence type="predicted"/>
<evidence type="ECO:0000313" key="2">
    <source>
        <dbReference type="EMBL" id="MEE1936800.1"/>
    </source>
</evidence>
<sequence length="366" mass="37630">MGGSLGIALRLGTLMMAGGLLGGCVAQAAHAVFSPMITSASESLQTPESVGITPATWRGKSCEELASSHGYMADIQRKTAASGDAHMAKVHGWQLDAIQQVRNEQGCLSGNAVVAQAQPTTTVIAPSAPAATSSARDLGLTLQRPGPELVKALGLANNEGAWVVDVAPGSAAANAGLKAMDVILDVSGQVVDSPDDFLAITGKLRAGYQASLTVWRNRASREVALAIPDRPAAAVALASAPVNTPPPVSPTLADARYCNAVVGTQHTYGSTVSPVKQVPGAANDIASALRSYIAKVRQTQPGVWGELTLNSTICQPGAVICSAEGTGPGGKKQNAFAFCFKTEAQARTQWAEMQKGDPQAVVVDWP</sequence>
<protein>
    <submittedName>
        <fullName evidence="2">PDZ domain-containing protein</fullName>
    </submittedName>
</protein>
<dbReference type="Gene3D" id="2.30.42.10">
    <property type="match status" value="1"/>
</dbReference>
<keyword evidence="3" id="KW-1185">Reference proteome</keyword>
<name>A0ABU7HZ20_9PSED</name>